<dbReference type="OrthoDB" id="10252032at2759"/>
<gene>
    <name evidence="4" type="ORF">D0861_03279</name>
</gene>
<feature type="compositionally biased region" description="Gly residues" evidence="2">
    <location>
        <begin position="671"/>
        <end position="685"/>
    </location>
</feature>
<sequence>MAGTTSTSRPAKRAKLLSDDEASSSEDESGKNAGVALPSQPDEAQNGFKINAEYAKRFEHNKKREERHRLEEKFGSGKGKGQNGTGKGGASDEEDEEDSEDQESEDDDAELATEQLDAEIMDTLQAIRRKDPRVYDNSVKFYREFDPEKEGAQKEKKEKPMYLQDYHRANLLAGAAEEEAGAEAEQPPRTFAQEQEDMRKELVGGMHAAAKDEQKDDGHAVGDDDDDDEDDFLVAKSKPQHESLPATTTASISSAAPQQRNQNKRKRLTDADIATAEKDPETYLSNFMAARAWLPSDGARWQAFDSDDSDDDRRADEFEEAYNMRFEDPSKSNEKLASFARDVGKYGVRREEKSGRAKARERERERKEAEKREREEEKARLRKLKIEEAEEKVNRIRDAAGLRGKDVDLGQWKDIIEGDFDDAQWDQEMQRRFGDQYYAQDEEGGDGSDVEMEDAEEGGGKKKAKKPKWDDDIDIHDLVPDFKDKDENPNISLSDDEAEGGAPLPADEQEAGSDDADDDDDDDDASASKKKKKTKKDRLQEKADAKRAARKQRVQIEEMVDASLPLQHPTLSSSSSTKKNGPPTTGFRYRETSPTSFGLSARDILFADDKQLNDFAGLKKFHSFREEEKKARDRKKFSKKARLRQWRRETFGDVEEPKGGFERVLGKEGEGAGVGGKSGRAGKSGKGSLREDAEGVRKGERNGGGGGGDDDEGNVREGERKKKRRSGKGKKKEKEGGEAQEV</sequence>
<feature type="compositionally biased region" description="Basic and acidic residues" evidence="2">
    <location>
        <begin position="54"/>
        <end position="75"/>
    </location>
</feature>
<feature type="compositionally biased region" description="Acidic residues" evidence="2">
    <location>
        <begin position="507"/>
        <end position="525"/>
    </location>
</feature>
<feature type="compositionally biased region" description="Gly residues" evidence="2">
    <location>
        <begin position="76"/>
        <end position="89"/>
    </location>
</feature>
<feature type="compositionally biased region" description="Basic residues" evidence="2">
    <location>
        <begin position="632"/>
        <end position="645"/>
    </location>
</feature>
<evidence type="ECO:0000313" key="4">
    <source>
        <dbReference type="EMBL" id="RMY91096.1"/>
    </source>
</evidence>
<dbReference type="PANTHER" id="PTHR14490">
    <property type="entry name" value="ZINC FINGER, ZZ TYPE"/>
    <property type="match status" value="1"/>
</dbReference>
<feature type="compositionally biased region" description="Basic and acidic residues" evidence="2">
    <location>
        <begin position="209"/>
        <end position="222"/>
    </location>
</feature>
<feature type="region of interest" description="Disordered" evidence="2">
    <location>
        <begin position="347"/>
        <end position="384"/>
    </location>
</feature>
<dbReference type="GO" id="GO:0005730">
    <property type="term" value="C:nucleolus"/>
    <property type="evidence" value="ECO:0007669"/>
    <property type="project" value="TreeGrafter"/>
</dbReference>
<feature type="region of interest" description="Disordered" evidence="2">
    <location>
        <begin position="173"/>
        <end position="281"/>
    </location>
</feature>
<accession>A0A3M7FQW9</accession>
<name>A0A3M7FQW9_HORWE</name>
<proteinExistence type="inferred from homology"/>
<dbReference type="InterPro" id="IPR024626">
    <property type="entry name" value="Kri1-like_C"/>
</dbReference>
<feature type="region of interest" description="Disordered" evidence="2">
    <location>
        <begin position="625"/>
        <end position="742"/>
    </location>
</feature>
<dbReference type="GO" id="GO:0000447">
    <property type="term" value="P:endonucleolytic cleavage in ITS1 to separate SSU-rRNA from 5.8S rRNA and LSU-rRNA from tricistronic rRNA transcript (SSU-rRNA, 5.8S rRNA, LSU-rRNA)"/>
    <property type="evidence" value="ECO:0007669"/>
    <property type="project" value="TreeGrafter"/>
</dbReference>
<comment type="caution">
    <text evidence="4">The sequence shown here is derived from an EMBL/GenBank/DDBJ whole genome shotgun (WGS) entry which is preliminary data.</text>
</comment>
<feature type="compositionally biased region" description="Acidic residues" evidence="2">
    <location>
        <begin position="440"/>
        <end position="457"/>
    </location>
</feature>
<evidence type="ECO:0000313" key="5">
    <source>
        <dbReference type="Proteomes" id="UP000268823"/>
    </source>
</evidence>
<dbReference type="Pfam" id="PF05178">
    <property type="entry name" value="Kri1"/>
    <property type="match status" value="1"/>
</dbReference>
<evidence type="ECO:0000256" key="2">
    <source>
        <dbReference type="SAM" id="MobiDB-lite"/>
    </source>
</evidence>
<evidence type="ECO:0000259" key="3">
    <source>
        <dbReference type="Pfam" id="PF12936"/>
    </source>
</evidence>
<organism evidence="4 5">
    <name type="scientific">Hortaea werneckii</name>
    <name type="common">Black yeast</name>
    <name type="synonym">Cladosporium werneckii</name>
    <dbReference type="NCBI Taxonomy" id="91943"/>
    <lineage>
        <taxon>Eukaryota</taxon>
        <taxon>Fungi</taxon>
        <taxon>Dikarya</taxon>
        <taxon>Ascomycota</taxon>
        <taxon>Pezizomycotina</taxon>
        <taxon>Dothideomycetes</taxon>
        <taxon>Dothideomycetidae</taxon>
        <taxon>Mycosphaerellales</taxon>
        <taxon>Teratosphaeriaceae</taxon>
        <taxon>Hortaea</taxon>
    </lineage>
</organism>
<feature type="compositionally biased region" description="Basic and acidic residues" evidence="2">
    <location>
        <begin position="537"/>
        <end position="547"/>
    </location>
</feature>
<dbReference type="Proteomes" id="UP000268823">
    <property type="component" value="Unassembled WGS sequence"/>
</dbReference>
<feature type="region of interest" description="Disordered" evidence="2">
    <location>
        <begin position="418"/>
        <end position="594"/>
    </location>
</feature>
<feature type="compositionally biased region" description="Polar residues" evidence="2">
    <location>
        <begin position="569"/>
        <end position="583"/>
    </location>
</feature>
<dbReference type="Pfam" id="PF12936">
    <property type="entry name" value="Kri1_C"/>
    <property type="match status" value="1"/>
</dbReference>
<evidence type="ECO:0000256" key="1">
    <source>
        <dbReference type="ARBA" id="ARBA00007473"/>
    </source>
</evidence>
<dbReference type="PANTHER" id="PTHR14490:SF5">
    <property type="entry name" value="PROTEIN KRI1 HOMOLOG"/>
    <property type="match status" value="1"/>
</dbReference>
<dbReference type="InterPro" id="IPR018034">
    <property type="entry name" value="Kri1"/>
</dbReference>
<feature type="compositionally biased region" description="Basic and acidic residues" evidence="2">
    <location>
        <begin position="467"/>
        <end position="488"/>
    </location>
</feature>
<feature type="region of interest" description="Disordered" evidence="2">
    <location>
        <begin position="1"/>
        <end position="116"/>
    </location>
</feature>
<dbReference type="EMBL" id="QWIR01000044">
    <property type="protein sequence ID" value="RMY91096.1"/>
    <property type="molecule type" value="Genomic_DNA"/>
</dbReference>
<dbReference type="AlphaFoldDB" id="A0A3M7FQW9"/>
<feature type="compositionally biased region" description="Low complexity" evidence="2">
    <location>
        <begin position="246"/>
        <end position="256"/>
    </location>
</feature>
<feature type="domain" description="Kri1-like C-terminal" evidence="3">
    <location>
        <begin position="556"/>
        <end position="650"/>
    </location>
</feature>
<comment type="similarity">
    <text evidence="1">Belongs to the KRI1 family.</text>
</comment>
<feature type="compositionally biased region" description="Basic and acidic residues" evidence="2">
    <location>
        <begin position="688"/>
        <end position="701"/>
    </location>
</feature>
<reference evidence="4 5" key="1">
    <citation type="journal article" date="2018" name="BMC Genomics">
        <title>Genomic evidence for intraspecific hybridization in a clonal and extremely halotolerant yeast.</title>
        <authorList>
            <person name="Gostincar C."/>
            <person name="Stajich J.E."/>
            <person name="Zupancic J."/>
            <person name="Zalar P."/>
            <person name="Gunde-Cimerman N."/>
        </authorList>
    </citation>
    <scope>NUCLEOTIDE SEQUENCE [LARGE SCALE GENOMIC DNA]</scope>
    <source>
        <strain evidence="4 5">EXF-2788</strain>
    </source>
</reference>
<feature type="compositionally biased region" description="Basic and acidic residues" evidence="2">
    <location>
        <begin position="732"/>
        <end position="742"/>
    </location>
</feature>
<feature type="compositionally biased region" description="Basic and acidic residues" evidence="2">
    <location>
        <begin position="646"/>
        <end position="670"/>
    </location>
</feature>
<feature type="compositionally biased region" description="Basic residues" evidence="2">
    <location>
        <begin position="721"/>
        <end position="731"/>
    </location>
</feature>
<dbReference type="VEuPathDB" id="FungiDB:BTJ68_07539"/>
<protein>
    <recommendedName>
        <fullName evidence="3">Kri1-like C-terminal domain-containing protein</fullName>
    </recommendedName>
</protein>
<feature type="compositionally biased region" description="Acidic residues" evidence="2">
    <location>
        <begin position="223"/>
        <end position="232"/>
    </location>
</feature>
<feature type="compositionally biased region" description="Acidic residues" evidence="2">
    <location>
        <begin position="91"/>
        <end position="116"/>
    </location>
</feature>
<dbReference type="GO" id="GO:0030686">
    <property type="term" value="C:90S preribosome"/>
    <property type="evidence" value="ECO:0007669"/>
    <property type="project" value="TreeGrafter"/>
</dbReference>